<dbReference type="InterPro" id="IPR036709">
    <property type="entry name" value="Autotransporte_beta_dom_sf"/>
</dbReference>
<dbReference type="Gene3D" id="2.40.128.130">
    <property type="entry name" value="Autotransporter beta-domain"/>
    <property type="match status" value="1"/>
</dbReference>
<reference evidence="1" key="1">
    <citation type="journal article" date="2020" name="mSystems">
        <title>Genome- and Community-Level Interaction Insights into Carbon Utilization and Element Cycling Functions of Hydrothermarchaeota in Hydrothermal Sediment.</title>
        <authorList>
            <person name="Zhou Z."/>
            <person name="Liu Y."/>
            <person name="Xu W."/>
            <person name="Pan J."/>
            <person name="Luo Z.H."/>
            <person name="Li M."/>
        </authorList>
    </citation>
    <scope>NUCLEOTIDE SEQUENCE [LARGE SCALE GENOMIC DNA]</scope>
    <source>
        <strain evidence="1">HyVt-380</strain>
    </source>
</reference>
<sequence length="59" mass="6180">MSGSNFSIDGPELNKDRLQLALGITGQLTGSTSLNVGYTGEFADSHQNNAFSATLDVAF</sequence>
<gene>
    <name evidence="1" type="ORF">ENI26_14260</name>
</gene>
<accession>A0A7C1ZJ30</accession>
<evidence type="ECO:0000313" key="1">
    <source>
        <dbReference type="EMBL" id="HEC75508.1"/>
    </source>
</evidence>
<dbReference type="EMBL" id="DRHY01000336">
    <property type="protein sequence ID" value="HEC75508.1"/>
    <property type="molecule type" value="Genomic_DNA"/>
</dbReference>
<evidence type="ECO:0008006" key="2">
    <source>
        <dbReference type="Google" id="ProtNLM"/>
    </source>
</evidence>
<dbReference type="AlphaFoldDB" id="A0A7C1ZJ30"/>
<protein>
    <recommendedName>
        <fullName evidence="2">Autotransporter outer membrane beta-barrel domain-containing protein</fullName>
    </recommendedName>
</protein>
<comment type="caution">
    <text evidence="1">The sequence shown here is derived from an EMBL/GenBank/DDBJ whole genome shotgun (WGS) entry which is preliminary data.</text>
</comment>
<dbReference type="SUPFAM" id="SSF103515">
    <property type="entry name" value="Autotransporter"/>
    <property type="match status" value="1"/>
</dbReference>
<dbReference type="Proteomes" id="UP000886384">
    <property type="component" value="Unassembled WGS sequence"/>
</dbReference>
<name>A0A7C1ZJ30_9GAMM</name>
<proteinExistence type="predicted"/>
<organism evidence="1">
    <name type="scientific">Methylophaga aminisulfidivorans</name>
    <dbReference type="NCBI Taxonomy" id="230105"/>
    <lineage>
        <taxon>Bacteria</taxon>
        <taxon>Pseudomonadati</taxon>
        <taxon>Pseudomonadota</taxon>
        <taxon>Gammaproteobacteria</taxon>
        <taxon>Thiotrichales</taxon>
        <taxon>Piscirickettsiaceae</taxon>
        <taxon>Methylophaga</taxon>
    </lineage>
</organism>